<protein>
    <submittedName>
        <fullName evidence="5">Putative fog: ankyrin repeat protein</fullName>
    </submittedName>
</protein>
<evidence type="ECO:0000256" key="2">
    <source>
        <dbReference type="ARBA" id="ARBA00023043"/>
    </source>
</evidence>
<dbReference type="PROSITE" id="PS50088">
    <property type="entry name" value="ANK_REPEAT"/>
    <property type="match status" value="1"/>
</dbReference>
<dbReference type="InterPro" id="IPR002110">
    <property type="entry name" value="Ankyrin_rpt"/>
</dbReference>
<evidence type="ECO:0000256" key="3">
    <source>
        <dbReference type="PROSITE-ProRule" id="PRU00023"/>
    </source>
</evidence>
<organism evidence="5 6">
    <name type="scientific">Eutypa lata (strain UCR-EL1)</name>
    <name type="common">Grapevine dieback disease fungus</name>
    <name type="synonym">Eutypa armeniacae</name>
    <dbReference type="NCBI Taxonomy" id="1287681"/>
    <lineage>
        <taxon>Eukaryota</taxon>
        <taxon>Fungi</taxon>
        <taxon>Dikarya</taxon>
        <taxon>Ascomycota</taxon>
        <taxon>Pezizomycotina</taxon>
        <taxon>Sordariomycetes</taxon>
        <taxon>Xylariomycetidae</taxon>
        <taxon>Xylariales</taxon>
        <taxon>Diatrypaceae</taxon>
        <taxon>Eutypa</taxon>
    </lineage>
</organism>
<dbReference type="AlphaFoldDB" id="M7T1B5"/>
<feature type="repeat" description="ANK" evidence="3">
    <location>
        <begin position="233"/>
        <end position="265"/>
    </location>
</feature>
<dbReference type="InterPro" id="IPR036770">
    <property type="entry name" value="Ankyrin_rpt-contain_sf"/>
</dbReference>
<feature type="region of interest" description="Disordered" evidence="4">
    <location>
        <begin position="340"/>
        <end position="360"/>
    </location>
</feature>
<dbReference type="eggNOG" id="ENOG502RA5W">
    <property type="taxonomic scope" value="Eukaryota"/>
</dbReference>
<dbReference type="Proteomes" id="UP000012174">
    <property type="component" value="Unassembled WGS sequence"/>
</dbReference>
<dbReference type="InterPro" id="IPR050745">
    <property type="entry name" value="Multifunctional_regulatory"/>
</dbReference>
<dbReference type="HOGENOM" id="CLU_731642_0_0_1"/>
<reference evidence="6" key="1">
    <citation type="journal article" date="2013" name="Genome Announc.">
        <title>Draft genome sequence of the grapevine dieback fungus Eutypa lata UCR-EL1.</title>
        <authorList>
            <person name="Blanco-Ulate B."/>
            <person name="Rolshausen P.E."/>
            <person name="Cantu D."/>
        </authorList>
    </citation>
    <scope>NUCLEOTIDE SEQUENCE [LARGE SCALE GENOMIC DNA]</scope>
    <source>
        <strain evidence="6">UCR-EL1</strain>
    </source>
</reference>
<gene>
    <name evidence="5" type="ORF">UCREL1_226</name>
</gene>
<dbReference type="OrthoDB" id="194358at2759"/>
<evidence type="ECO:0000313" key="6">
    <source>
        <dbReference type="Proteomes" id="UP000012174"/>
    </source>
</evidence>
<accession>M7T1B5</accession>
<dbReference type="PANTHER" id="PTHR24189:SF50">
    <property type="entry name" value="ANKYRIN REPEAT AND SOCS BOX PROTEIN 2"/>
    <property type="match status" value="1"/>
</dbReference>
<dbReference type="Gene3D" id="1.25.40.20">
    <property type="entry name" value="Ankyrin repeat-containing domain"/>
    <property type="match status" value="2"/>
</dbReference>
<keyword evidence="6" id="KW-1185">Reference proteome</keyword>
<dbReference type="Pfam" id="PF00023">
    <property type="entry name" value="Ank"/>
    <property type="match status" value="1"/>
</dbReference>
<dbReference type="KEGG" id="ela:UCREL1_226"/>
<proteinExistence type="predicted"/>
<name>M7T1B5_EUTLA</name>
<evidence type="ECO:0000313" key="5">
    <source>
        <dbReference type="EMBL" id="EMR72714.1"/>
    </source>
</evidence>
<dbReference type="PANTHER" id="PTHR24189">
    <property type="entry name" value="MYOTROPHIN"/>
    <property type="match status" value="1"/>
</dbReference>
<evidence type="ECO:0000256" key="1">
    <source>
        <dbReference type="ARBA" id="ARBA00022737"/>
    </source>
</evidence>
<keyword evidence="1" id="KW-0677">Repeat</keyword>
<evidence type="ECO:0000256" key="4">
    <source>
        <dbReference type="SAM" id="MobiDB-lite"/>
    </source>
</evidence>
<dbReference type="EMBL" id="KB705392">
    <property type="protein sequence ID" value="EMR72714.1"/>
    <property type="molecule type" value="Genomic_DNA"/>
</dbReference>
<dbReference type="SMART" id="SM00248">
    <property type="entry name" value="ANK"/>
    <property type="match status" value="4"/>
</dbReference>
<dbReference type="SUPFAM" id="SSF48403">
    <property type="entry name" value="Ankyrin repeat"/>
    <property type="match status" value="1"/>
</dbReference>
<sequence length="378" mass="41583">MNTATTSSTDCSQEQLMQLRQDAQRQCILMSKSQEQLTGDEVRELAQINARRTAISDAKRQALELPSIHSPPLPAPSPPYRGLAPPTPPYEDGFLAWCLEGNFDAVRRHMQAQQGGMDDGDSLARGLYCAADRGRVDVVRYLLQQGVELHSRAVESACRRRDLALFEVLVEHGWHPNQQVASPDGGFGVVLPYCTDDLKLTEFLLAHGADPNLGPLDIRKRSGLGSASPMDRESGKALTYAATYGNIDVIDLLIHHGARLEWATPLHGAISAVGAWHRNRAAAEHVLRLGADPNKLIVFPYGNLMEMGTPLLWALRLQNWDAVELLVEWGANPAQVSAAAEREGVWPPSRPPPNAKEEQMGTLEDFVESIKQQKRGSK</sequence>
<keyword evidence="2 3" id="KW-0040">ANK repeat</keyword>